<gene>
    <name evidence="8" type="ORF">FGO68_gene15916</name>
</gene>
<dbReference type="EMBL" id="RRYP01004482">
    <property type="protein sequence ID" value="TNV82825.1"/>
    <property type="molecule type" value="Genomic_DNA"/>
</dbReference>
<dbReference type="GO" id="GO:0000155">
    <property type="term" value="F:phosphorelay sensor kinase activity"/>
    <property type="evidence" value="ECO:0007669"/>
    <property type="project" value="InterPro"/>
</dbReference>
<evidence type="ECO:0000256" key="3">
    <source>
        <dbReference type="ARBA" id="ARBA00022553"/>
    </source>
</evidence>
<dbReference type="SUPFAM" id="SSF55874">
    <property type="entry name" value="ATPase domain of HSP90 chaperone/DNA topoisomerase II/histidine kinase"/>
    <property type="match status" value="1"/>
</dbReference>
<keyword evidence="3" id="KW-0597">Phosphoprotein</keyword>
<dbReference type="Pfam" id="PF02518">
    <property type="entry name" value="HATPase_c"/>
    <property type="match status" value="1"/>
</dbReference>
<keyword evidence="9" id="KW-1185">Reference proteome</keyword>
<dbReference type="InterPro" id="IPR004358">
    <property type="entry name" value="Sig_transdc_His_kin-like_C"/>
</dbReference>
<evidence type="ECO:0000313" key="8">
    <source>
        <dbReference type="EMBL" id="TNV82825.1"/>
    </source>
</evidence>
<feature type="compositionally biased region" description="Low complexity" evidence="6">
    <location>
        <begin position="383"/>
        <end position="401"/>
    </location>
</feature>
<feature type="region of interest" description="Disordered" evidence="6">
    <location>
        <begin position="383"/>
        <end position="403"/>
    </location>
</feature>
<evidence type="ECO:0000256" key="1">
    <source>
        <dbReference type="ARBA" id="ARBA00000085"/>
    </source>
</evidence>
<dbReference type="InterPro" id="IPR036097">
    <property type="entry name" value="HisK_dim/P_sf"/>
</dbReference>
<dbReference type="InterPro" id="IPR005467">
    <property type="entry name" value="His_kinase_dom"/>
</dbReference>
<feature type="domain" description="Histidine kinase" evidence="7">
    <location>
        <begin position="153"/>
        <end position="379"/>
    </location>
</feature>
<evidence type="ECO:0000313" key="9">
    <source>
        <dbReference type="Proteomes" id="UP000785679"/>
    </source>
</evidence>
<sequence length="493" mass="55762">MFRSTLEMVPNGVMLIDVHSYAIRFANQEMHRILKGQNMQKSLISLQDQVAKFMQFEDYQPQNDDHCTKNHLSGGGDNEGINLLQYLKNACSQLNVSGSESIFKRKADGKMYLQLKCQFTSNLEQLLVVCTDITRLKHVEKQEKKMRASFFSSVAHELRTPLNSIIPIINLMTQILVNTSDGGGTNKSERVQKLLRIVRNSSLHLQSVIEDALDISRLENNKFQIFKECFAIRQVVAEVSDIMSFQMEQKGITQIVQVSANVPPIICSDCKRFKQVLFNIIGNAVKFTYQGHIKITVEAIENRLVCQVEDTGIGIQMNDQQQLFKFFGTITKTKDLNRGGMGLGLTISKMILQEMGGDISVKSEQGVGSAFTFSLPLEHTCSAQPQVAEQQEQPPSAEGPPTRQVMRRISLLDCRHHNNMESSKVNVKMSERPNYLLDEENLVLTDASPEQKFVRMIQQPSSVSLMFGHQLVEERQAEFKDLKNNGILKQTKN</sequence>
<organism evidence="8 9">
    <name type="scientific">Halteria grandinella</name>
    <dbReference type="NCBI Taxonomy" id="5974"/>
    <lineage>
        <taxon>Eukaryota</taxon>
        <taxon>Sar</taxon>
        <taxon>Alveolata</taxon>
        <taxon>Ciliophora</taxon>
        <taxon>Intramacronucleata</taxon>
        <taxon>Spirotrichea</taxon>
        <taxon>Stichotrichia</taxon>
        <taxon>Sporadotrichida</taxon>
        <taxon>Halteriidae</taxon>
        <taxon>Halteria</taxon>
    </lineage>
</organism>
<comment type="catalytic activity">
    <reaction evidence="1">
        <text>ATP + protein L-histidine = ADP + protein N-phospho-L-histidine.</text>
        <dbReference type="EC" id="2.7.13.3"/>
    </reaction>
</comment>
<dbReference type="AlphaFoldDB" id="A0A8J8NYX9"/>
<evidence type="ECO:0000256" key="5">
    <source>
        <dbReference type="ARBA" id="ARBA00022777"/>
    </source>
</evidence>
<dbReference type="PROSITE" id="PS50109">
    <property type="entry name" value="HIS_KIN"/>
    <property type="match status" value="1"/>
</dbReference>
<dbReference type="PRINTS" id="PR00344">
    <property type="entry name" value="BCTRLSENSOR"/>
</dbReference>
<dbReference type="InterPro" id="IPR036890">
    <property type="entry name" value="HATPase_C_sf"/>
</dbReference>
<dbReference type="GO" id="GO:0009927">
    <property type="term" value="F:histidine phosphotransfer kinase activity"/>
    <property type="evidence" value="ECO:0007669"/>
    <property type="project" value="TreeGrafter"/>
</dbReference>
<evidence type="ECO:0000256" key="6">
    <source>
        <dbReference type="SAM" id="MobiDB-lite"/>
    </source>
</evidence>
<name>A0A8J8NYX9_HALGN</name>
<dbReference type="SMART" id="SM00387">
    <property type="entry name" value="HATPase_c"/>
    <property type="match status" value="1"/>
</dbReference>
<accession>A0A8J8NYX9</accession>
<reference evidence="8" key="1">
    <citation type="submission" date="2019-06" db="EMBL/GenBank/DDBJ databases">
        <authorList>
            <person name="Zheng W."/>
        </authorList>
    </citation>
    <scope>NUCLEOTIDE SEQUENCE</scope>
    <source>
        <strain evidence="8">QDHG01</strain>
    </source>
</reference>
<dbReference type="InterPro" id="IPR003661">
    <property type="entry name" value="HisK_dim/P_dom"/>
</dbReference>
<evidence type="ECO:0000256" key="4">
    <source>
        <dbReference type="ARBA" id="ARBA00022679"/>
    </source>
</evidence>
<dbReference type="InterPro" id="IPR003594">
    <property type="entry name" value="HATPase_dom"/>
</dbReference>
<evidence type="ECO:0000256" key="2">
    <source>
        <dbReference type="ARBA" id="ARBA00012438"/>
    </source>
</evidence>
<dbReference type="CDD" id="cd00082">
    <property type="entry name" value="HisKA"/>
    <property type="match status" value="1"/>
</dbReference>
<keyword evidence="5" id="KW-0418">Kinase</keyword>
<comment type="caution">
    <text evidence="8">The sequence shown here is derived from an EMBL/GenBank/DDBJ whole genome shotgun (WGS) entry which is preliminary data.</text>
</comment>
<dbReference type="Gene3D" id="3.30.565.10">
    <property type="entry name" value="Histidine kinase-like ATPase, C-terminal domain"/>
    <property type="match status" value="1"/>
</dbReference>
<proteinExistence type="predicted"/>
<dbReference type="SUPFAM" id="SSF47384">
    <property type="entry name" value="Homodimeric domain of signal transducing histidine kinase"/>
    <property type="match status" value="1"/>
</dbReference>
<dbReference type="Pfam" id="PF00512">
    <property type="entry name" value="HisKA"/>
    <property type="match status" value="1"/>
</dbReference>
<dbReference type="OrthoDB" id="449274at2759"/>
<dbReference type="GO" id="GO:0005886">
    <property type="term" value="C:plasma membrane"/>
    <property type="evidence" value="ECO:0007669"/>
    <property type="project" value="TreeGrafter"/>
</dbReference>
<dbReference type="FunFam" id="3.30.565.10:FF:000010">
    <property type="entry name" value="Sensor histidine kinase RcsC"/>
    <property type="match status" value="1"/>
</dbReference>
<dbReference type="Gene3D" id="1.10.287.130">
    <property type="match status" value="1"/>
</dbReference>
<dbReference type="EC" id="2.7.13.3" evidence="2"/>
<evidence type="ECO:0000259" key="7">
    <source>
        <dbReference type="PROSITE" id="PS50109"/>
    </source>
</evidence>
<dbReference type="Proteomes" id="UP000785679">
    <property type="component" value="Unassembled WGS sequence"/>
</dbReference>
<dbReference type="CDD" id="cd16922">
    <property type="entry name" value="HATPase_EvgS-ArcB-TorS-like"/>
    <property type="match status" value="1"/>
</dbReference>
<dbReference type="SMART" id="SM00388">
    <property type="entry name" value="HisKA"/>
    <property type="match status" value="1"/>
</dbReference>
<protein>
    <recommendedName>
        <fullName evidence="2">histidine kinase</fullName>
        <ecNumber evidence="2">2.7.13.3</ecNumber>
    </recommendedName>
</protein>
<dbReference type="PANTHER" id="PTHR43047:SF72">
    <property type="entry name" value="OSMOSENSING HISTIDINE PROTEIN KINASE SLN1"/>
    <property type="match status" value="1"/>
</dbReference>
<dbReference type="PANTHER" id="PTHR43047">
    <property type="entry name" value="TWO-COMPONENT HISTIDINE PROTEIN KINASE"/>
    <property type="match status" value="1"/>
</dbReference>
<keyword evidence="4" id="KW-0808">Transferase</keyword>